<feature type="transmembrane region" description="Helical" evidence="5">
    <location>
        <begin position="133"/>
        <end position="156"/>
    </location>
</feature>
<dbReference type="AlphaFoldDB" id="A0A832V0J3"/>
<dbReference type="Proteomes" id="UP000646946">
    <property type="component" value="Unassembled WGS sequence"/>
</dbReference>
<feature type="transmembrane region" description="Helical" evidence="5">
    <location>
        <begin position="25"/>
        <end position="45"/>
    </location>
</feature>
<gene>
    <name evidence="7" type="ORF">H1016_03860</name>
</gene>
<dbReference type="PRINTS" id="PR00164">
    <property type="entry name" value="ABC2TRNSPORT"/>
</dbReference>
<keyword evidence="2 5" id="KW-0812">Transmembrane</keyword>
<evidence type="ECO:0000313" key="7">
    <source>
        <dbReference type="EMBL" id="HIK00649.1"/>
    </source>
</evidence>
<reference evidence="7 8" key="1">
    <citation type="journal article" name="Nat. Commun.">
        <title>Undinarchaeota illuminate DPANN phylogeny and the impact of gene transfer on archaeal evolution.</title>
        <authorList>
            <person name="Dombrowski N."/>
            <person name="Williams T.A."/>
            <person name="Sun J."/>
            <person name="Woodcroft B.J."/>
            <person name="Lee J.H."/>
            <person name="Minh B.Q."/>
            <person name="Rinke C."/>
            <person name="Spang A."/>
        </authorList>
    </citation>
    <scope>NUCLEOTIDE SEQUENCE [LARGE SCALE GENOMIC DNA]</scope>
    <source>
        <strain evidence="7">MAG_bin1129</strain>
    </source>
</reference>
<dbReference type="PROSITE" id="PS51012">
    <property type="entry name" value="ABC_TM2"/>
    <property type="match status" value="1"/>
</dbReference>
<dbReference type="GO" id="GO:0140359">
    <property type="term" value="F:ABC-type transporter activity"/>
    <property type="evidence" value="ECO:0007669"/>
    <property type="project" value="InterPro"/>
</dbReference>
<evidence type="ECO:0000256" key="5">
    <source>
        <dbReference type="SAM" id="Phobius"/>
    </source>
</evidence>
<dbReference type="PANTHER" id="PTHR43229">
    <property type="entry name" value="NODULATION PROTEIN J"/>
    <property type="match status" value="1"/>
</dbReference>
<proteinExistence type="predicted"/>
<keyword evidence="3 5" id="KW-1133">Transmembrane helix</keyword>
<evidence type="ECO:0000259" key="6">
    <source>
        <dbReference type="PROSITE" id="PS51012"/>
    </source>
</evidence>
<dbReference type="InterPro" id="IPR000412">
    <property type="entry name" value="ABC_2_transport"/>
</dbReference>
<feature type="domain" description="ABC transmembrane type-2" evidence="6">
    <location>
        <begin position="23"/>
        <end position="247"/>
    </location>
</feature>
<feature type="transmembrane region" description="Helical" evidence="5">
    <location>
        <begin position="222"/>
        <end position="244"/>
    </location>
</feature>
<dbReference type="Pfam" id="PF01061">
    <property type="entry name" value="ABC2_membrane"/>
    <property type="match status" value="1"/>
</dbReference>
<evidence type="ECO:0000256" key="4">
    <source>
        <dbReference type="ARBA" id="ARBA00023136"/>
    </source>
</evidence>
<comment type="caution">
    <text evidence="7">The sequence shown here is derived from an EMBL/GenBank/DDBJ whole genome shotgun (WGS) entry which is preliminary data.</text>
</comment>
<feature type="transmembrane region" description="Helical" evidence="5">
    <location>
        <begin position="57"/>
        <end position="80"/>
    </location>
</feature>
<evidence type="ECO:0000313" key="8">
    <source>
        <dbReference type="Proteomes" id="UP000646946"/>
    </source>
</evidence>
<dbReference type="InterPro" id="IPR051784">
    <property type="entry name" value="Nod_factor_ABC_transporter"/>
</dbReference>
<organism evidence="7 8">
    <name type="scientific">Candidatus Naiadarchaeum limnaeum</name>
    <dbReference type="NCBI Taxonomy" id="2756139"/>
    <lineage>
        <taxon>Archaea</taxon>
        <taxon>Candidatus Undinarchaeota</taxon>
        <taxon>Candidatus Undinarchaeia</taxon>
        <taxon>Candidatus Naiadarchaeales</taxon>
        <taxon>Candidatus Naiadarchaeaceae</taxon>
        <taxon>Candidatus Naiadarchaeum</taxon>
    </lineage>
</organism>
<sequence length="249" mass="27815">MSELEGLYALWLREFKIFWREKPRLIGSLVTPILWLFLFGGGLGANVAIEEVNYQLFIFPGILAMMAIFNSIFFGVYIVWDRKIDFLKEVLVAPLSRATIFLGKVLGGCTDIFVQGSIILIIGFFIGVKISPIVFLLSMLFIILLAVGLVSIGLIIGSRLESLEGFQLIVSFLIFPLFFLSGALFPLNNLPAWLYSLTFLNPVTYGVDALRQITIGIGHFSIFLDFGVLLLFSGIMFLIGTYAFKTMKP</sequence>
<feature type="transmembrane region" description="Helical" evidence="5">
    <location>
        <begin position="168"/>
        <end position="187"/>
    </location>
</feature>
<protein>
    <submittedName>
        <fullName evidence="7">ABC transporter permease</fullName>
    </submittedName>
</protein>
<dbReference type="GO" id="GO:0043190">
    <property type="term" value="C:ATP-binding cassette (ABC) transporter complex"/>
    <property type="evidence" value="ECO:0007669"/>
    <property type="project" value="InterPro"/>
</dbReference>
<dbReference type="PIRSF" id="PIRSF006648">
    <property type="entry name" value="DrrB"/>
    <property type="match status" value="1"/>
</dbReference>
<name>A0A832V0J3_9ARCH</name>
<dbReference type="EMBL" id="DVAB01000032">
    <property type="protein sequence ID" value="HIK00649.1"/>
    <property type="molecule type" value="Genomic_DNA"/>
</dbReference>
<keyword evidence="8" id="KW-1185">Reference proteome</keyword>
<accession>A0A832V0J3</accession>
<comment type="subcellular location">
    <subcellularLocation>
        <location evidence="1">Membrane</location>
        <topology evidence="1">Multi-pass membrane protein</topology>
    </subcellularLocation>
</comment>
<dbReference type="InterPro" id="IPR047817">
    <property type="entry name" value="ABC2_TM_bact-type"/>
</dbReference>
<dbReference type="InterPro" id="IPR013525">
    <property type="entry name" value="ABC2_TM"/>
</dbReference>
<dbReference type="PANTHER" id="PTHR43229:SF2">
    <property type="entry name" value="NODULATION PROTEIN J"/>
    <property type="match status" value="1"/>
</dbReference>
<evidence type="ECO:0000256" key="1">
    <source>
        <dbReference type="ARBA" id="ARBA00004141"/>
    </source>
</evidence>
<feature type="transmembrane region" description="Helical" evidence="5">
    <location>
        <begin position="101"/>
        <end position="127"/>
    </location>
</feature>
<keyword evidence="4 5" id="KW-0472">Membrane</keyword>
<evidence type="ECO:0000256" key="3">
    <source>
        <dbReference type="ARBA" id="ARBA00022989"/>
    </source>
</evidence>
<evidence type="ECO:0000256" key="2">
    <source>
        <dbReference type="ARBA" id="ARBA00022692"/>
    </source>
</evidence>